<organism evidence="3">
    <name type="scientific">mine drainage metagenome</name>
    <dbReference type="NCBI Taxonomy" id="410659"/>
    <lineage>
        <taxon>unclassified sequences</taxon>
        <taxon>metagenomes</taxon>
        <taxon>ecological metagenomes</taxon>
    </lineage>
</organism>
<dbReference type="AlphaFoldDB" id="T1BL28"/>
<gene>
    <name evidence="3" type="ORF">B1B_09899</name>
</gene>
<evidence type="ECO:0000256" key="1">
    <source>
        <dbReference type="SAM" id="MobiDB-lite"/>
    </source>
</evidence>
<feature type="region of interest" description="Disordered" evidence="1">
    <location>
        <begin position="61"/>
        <end position="91"/>
    </location>
</feature>
<name>T1BL28_9ZZZZ</name>
<feature type="domain" description="Transposase IS66 central" evidence="2">
    <location>
        <begin position="9"/>
        <end position="62"/>
    </location>
</feature>
<reference evidence="3" key="1">
    <citation type="submission" date="2013-08" db="EMBL/GenBank/DDBJ databases">
        <authorList>
            <person name="Mendez C."/>
            <person name="Richter M."/>
            <person name="Ferrer M."/>
            <person name="Sanchez J."/>
        </authorList>
    </citation>
    <scope>NUCLEOTIDE SEQUENCE</scope>
</reference>
<dbReference type="InterPro" id="IPR004291">
    <property type="entry name" value="Transposase_IS66_central"/>
</dbReference>
<evidence type="ECO:0000259" key="2">
    <source>
        <dbReference type="Pfam" id="PF03050"/>
    </source>
</evidence>
<proteinExistence type="predicted"/>
<evidence type="ECO:0000313" key="3">
    <source>
        <dbReference type="EMBL" id="EQD53999.1"/>
    </source>
</evidence>
<reference evidence="3" key="2">
    <citation type="journal article" date="2014" name="ISME J.">
        <title>Microbial stratification in low pH oxic and suboxic macroscopic growths along an acid mine drainage.</title>
        <authorList>
            <person name="Mendez-Garcia C."/>
            <person name="Mesa V."/>
            <person name="Sprenger R.R."/>
            <person name="Richter M."/>
            <person name="Diez M.S."/>
            <person name="Solano J."/>
            <person name="Bargiela R."/>
            <person name="Golyshina O.V."/>
            <person name="Manteca A."/>
            <person name="Ramos J.L."/>
            <person name="Gallego J.R."/>
            <person name="Llorente I."/>
            <person name="Martins Dos Santos V.A."/>
            <person name="Jensen O.N."/>
            <person name="Pelaez A.I."/>
            <person name="Sanchez J."/>
            <person name="Ferrer M."/>
        </authorList>
    </citation>
    <scope>NUCLEOTIDE SEQUENCE</scope>
</reference>
<accession>T1BL28</accession>
<comment type="caution">
    <text evidence="3">The sequence shown here is derived from an EMBL/GenBank/DDBJ whole genome shotgun (WGS) entry which is preliminary data.</text>
</comment>
<dbReference type="Pfam" id="PF03050">
    <property type="entry name" value="DDE_Tnp_IS66"/>
    <property type="match status" value="1"/>
</dbReference>
<protein>
    <submittedName>
        <fullName evidence="3">Transposase</fullName>
    </submittedName>
</protein>
<sequence>MQAIGVIPRYGGVLIHDGWASYLAYEHCGHGRCGAHLLRELAFLVEVDGYPWAKNMKRLLQHTPARRSRGANAKRSVPASTTTSKNGTATS</sequence>
<dbReference type="EMBL" id="AUZY01006552">
    <property type="protein sequence ID" value="EQD53999.1"/>
    <property type="molecule type" value="Genomic_DNA"/>
</dbReference>
<feature type="compositionally biased region" description="Polar residues" evidence="1">
    <location>
        <begin position="78"/>
        <end position="91"/>
    </location>
</feature>